<dbReference type="AlphaFoldDB" id="A0A1F8B772"/>
<organism evidence="1 2">
    <name type="scientific">Candidatus Woesebacteria bacterium RIFCSPLOWO2_01_FULL_37_19</name>
    <dbReference type="NCBI Taxonomy" id="1802514"/>
    <lineage>
        <taxon>Bacteria</taxon>
        <taxon>Candidatus Woeseibacteriota</taxon>
    </lineage>
</organism>
<evidence type="ECO:0008006" key="3">
    <source>
        <dbReference type="Google" id="ProtNLM"/>
    </source>
</evidence>
<dbReference type="PANTHER" id="PTHR14741:SF32">
    <property type="entry name" value="TRIMETHYLGUANOSINE SYNTHASE"/>
    <property type="match status" value="1"/>
</dbReference>
<reference evidence="1 2" key="1">
    <citation type="journal article" date="2016" name="Nat. Commun.">
        <title>Thousands of microbial genomes shed light on interconnected biogeochemical processes in an aquifer system.</title>
        <authorList>
            <person name="Anantharaman K."/>
            <person name="Brown C.T."/>
            <person name="Hug L.A."/>
            <person name="Sharon I."/>
            <person name="Castelle C.J."/>
            <person name="Probst A.J."/>
            <person name="Thomas B.C."/>
            <person name="Singh A."/>
            <person name="Wilkins M.J."/>
            <person name="Karaoz U."/>
            <person name="Brodie E.L."/>
            <person name="Williams K.H."/>
            <person name="Hubbard S.S."/>
            <person name="Banfield J.F."/>
        </authorList>
    </citation>
    <scope>NUCLEOTIDE SEQUENCE [LARGE SCALE GENOMIC DNA]</scope>
</reference>
<dbReference type="PANTHER" id="PTHR14741">
    <property type="entry name" value="S-ADENOSYLMETHIONINE-DEPENDENT METHYLTRANSFERASE RELATED"/>
    <property type="match status" value="1"/>
</dbReference>
<dbReference type="InterPro" id="IPR029063">
    <property type="entry name" value="SAM-dependent_MTases_sf"/>
</dbReference>
<dbReference type="CDD" id="cd02440">
    <property type="entry name" value="AdoMet_MTases"/>
    <property type="match status" value="1"/>
</dbReference>
<evidence type="ECO:0000313" key="2">
    <source>
        <dbReference type="Proteomes" id="UP000177501"/>
    </source>
</evidence>
<dbReference type="Proteomes" id="UP000177501">
    <property type="component" value="Unassembled WGS sequence"/>
</dbReference>
<proteinExistence type="predicted"/>
<evidence type="ECO:0000313" key="1">
    <source>
        <dbReference type="EMBL" id="OGM59857.1"/>
    </source>
</evidence>
<sequence>MTKEKLFTPEVAGVAYRFETGLPLLGDWEGVKISNYQLASEHAAERIKRAAGESPVLEVCTGIGATTFALARSFSKVYGVDIDPKRLETCADNIERLGLSDKVELINGDILDDEILQMLSDKDIGAVYTDVDFTTSEDWQNHTSDITETGPNTQELYAKVSQLITGNICMKLPKTINLDQLRALAPCEVEEVRPDGKLSFYLVYFGELITTGQSEFTFPKNFHKGKN</sequence>
<dbReference type="SUPFAM" id="SSF53335">
    <property type="entry name" value="S-adenosyl-L-methionine-dependent methyltransferases"/>
    <property type="match status" value="1"/>
</dbReference>
<dbReference type="Gene3D" id="3.40.50.150">
    <property type="entry name" value="Vaccinia Virus protein VP39"/>
    <property type="match status" value="1"/>
</dbReference>
<dbReference type="STRING" id="1802514.A2955_00565"/>
<protein>
    <recommendedName>
        <fullName evidence="3">Methyltransferase domain-containing protein</fullName>
    </recommendedName>
</protein>
<name>A0A1F8B772_9BACT</name>
<dbReference type="GO" id="GO:0008168">
    <property type="term" value="F:methyltransferase activity"/>
    <property type="evidence" value="ECO:0007669"/>
    <property type="project" value="InterPro"/>
</dbReference>
<accession>A0A1F8B772</accession>
<dbReference type="GO" id="GO:0036261">
    <property type="term" value="P:7-methylguanosine cap hypermethylation"/>
    <property type="evidence" value="ECO:0007669"/>
    <property type="project" value="InterPro"/>
</dbReference>
<comment type="caution">
    <text evidence="1">The sequence shown here is derived from an EMBL/GenBank/DDBJ whole genome shotgun (WGS) entry which is preliminary data.</text>
</comment>
<dbReference type="Pfam" id="PF09445">
    <property type="entry name" value="Methyltransf_15"/>
    <property type="match status" value="1"/>
</dbReference>
<dbReference type="InterPro" id="IPR019012">
    <property type="entry name" value="RNA_cap_Gua-N2-MeTrfase"/>
</dbReference>
<dbReference type="EMBL" id="MGHA01000025">
    <property type="protein sequence ID" value="OGM59857.1"/>
    <property type="molecule type" value="Genomic_DNA"/>
</dbReference>
<gene>
    <name evidence="1" type="ORF">A2955_00565</name>
</gene>